<evidence type="ECO:0000256" key="2">
    <source>
        <dbReference type="SAM" id="Phobius"/>
    </source>
</evidence>
<evidence type="ECO:0000256" key="1">
    <source>
        <dbReference type="SAM" id="Coils"/>
    </source>
</evidence>
<keyword evidence="2" id="KW-1133">Transmembrane helix</keyword>
<dbReference type="EMBL" id="CP000089">
    <property type="protein sequence ID" value="AAZ46787.1"/>
    <property type="molecule type" value="Genomic_DNA"/>
</dbReference>
<keyword evidence="1" id="KW-0175">Coiled coil</keyword>
<dbReference type="HOGENOM" id="CLU_1719321_0_0_4"/>
<dbReference type="KEGG" id="dar:Daro_2042"/>
<accession>Q47EE4</accession>
<protein>
    <submittedName>
        <fullName evidence="3">Uncharacterized protein</fullName>
    </submittedName>
</protein>
<feature type="coiled-coil region" evidence="1">
    <location>
        <begin position="108"/>
        <end position="146"/>
    </location>
</feature>
<name>Q47EE4_DECAR</name>
<reference evidence="3" key="1">
    <citation type="submission" date="2005-08" db="EMBL/GenBank/DDBJ databases">
        <title>Complete sequence of Dechloromonas aromatica RCB.</title>
        <authorList>
            <person name="Salinero K.K."/>
            <person name="Copeland A."/>
            <person name="Lucas S."/>
            <person name="Lapidus A."/>
            <person name="Barry K."/>
            <person name="Detter J.C."/>
            <person name="Glavina T."/>
            <person name="Hammon N."/>
            <person name="Israni S."/>
            <person name="Pitluck S."/>
            <person name="Di Bartolo G."/>
            <person name="Trong S."/>
            <person name="Schmutz J."/>
            <person name="Larimer F."/>
            <person name="Land M."/>
            <person name="Ivanova N."/>
            <person name="Richardson P."/>
        </authorList>
    </citation>
    <scope>NUCLEOTIDE SEQUENCE</scope>
    <source>
        <strain evidence="3">RCB</strain>
    </source>
</reference>
<keyword evidence="2" id="KW-0812">Transmembrane</keyword>
<keyword evidence="2" id="KW-0472">Membrane</keyword>
<proteinExistence type="predicted"/>
<evidence type="ECO:0000313" key="3">
    <source>
        <dbReference type="EMBL" id="AAZ46787.1"/>
    </source>
</evidence>
<organism evidence="3">
    <name type="scientific">Dechloromonas aromatica (strain RCB)</name>
    <dbReference type="NCBI Taxonomy" id="159087"/>
    <lineage>
        <taxon>Bacteria</taxon>
        <taxon>Pseudomonadati</taxon>
        <taxon>Pseudomonadota</taxon>
        <taxon>Betaproteobacteria</taxon>
        <taxon>Rhodocyclales</taxon>
        <taxon>Azonexaceae</taxon>
        <taxon>Dechloromonas</taxon>
    </lineage>
</organism>
<sequence length="152" mass="16460">MSRCLPVFQMSGKNSQSHKVEDCMENYSVRPASPLRQEDVIVSSEEEVEKENLFLDASTAAERLTKRAETTALAVIAAEAIVLMALSAVTAVAGKLDNAAQETLLVAKKAAEKTLQVAKDDAEETLALAKEVAKELLEDARRKSERHGSDST</sequence>
<gene>
    <name evidence="3" type="ordered locus">Daro_2042</name>
</gene>
<feature type="transmembrane region" description="Helical" evidence="2">
    <location>
        <begin position="72"/>
        <end position="93"/>
    </location>
</feature>
<dbReference type="AlphaFoldDB" id="Q47EE4"/>